<feature type="compositionally biased region" description="Low complexity" evidence="1">
    <location>
        <begin position="7"/>
        <end position="19"/>
    </location>
</feature>
<dbReference type="PANTHER" id="PTHR19288">
    <property type="entry name" value="4-NITROPHENYLPHOSPHATASE-RELATED"/>
    <property type="match status" value="1"/>
</dbReference>
<reference evidence="2 3" key="1">
    <citation type="submission" date="2018-10" db="EMBL/GenBank/DDBJ databases">
        <title>Genomic Encyclopedia of Archaeal and Bacterial Type Strains, Phase II (KMG-II): from individual species to whole genera.</title>
        <authorList>
            <person name="Goeker M."/>
        </authorList>
    </citation>
    <scope>NUCLEOTIDE SEQUENCE [LARGE SCALE GENOMIC DNA]</scope>
    <source>
        <strain evidence="2 3">DSM 25217</strain>
    </source>
</reference>
<dbReference type="AlphaFoldDB" id="A0A3M0BYM3"/>
<keyword evidence="2" id="KW-0378">Hydrolase</keyword>
<name>A0A3M0BYM3_9PROT</name>
<dbReference type="RefSeq" id="WP_121939678.1">
    <property type="nucleotide sequence ID" value="NZ_REFR01000014.1"/>
</dbReference>
<dbReference type="InterPro" id="IPR036412">
    <property type="entry name" value="HAD-like_sf"/>
</dbReference>
<dbReference type="Pfam" id="PF13242">
    <property type="entry name" value="Hydrolase_like"/>
    <property type="match status" value="1"/>
</dbReference>
<dbReference type="OrthoDB" id="9791073at2"/>
<sequence>MSESSRRSATASLSTVSSSPVDTGTPLPPRGGAIPVWTGIAGQVERFDLVVCDLWGVMHDGRHLSENAVHAIQKTRDAGVRTVFLTNAPRPRFEVRAMLEKMGLDPALTDRIVTSGGLARDRARAAYRDARLYHLGPAQDRATIDGLPVREVDSLHEAEVILATHLEVDGVDAHRAYLRGAAERGVPLLCANPDRIVGHGETLYPCAGAVADLYAEMGGPVEWFGKPLKSAVSACMAEASLPTVPADRVLLIGDSLQTDLPAAAAAGVEGALVAAGIHGRDLMPLLEGGMPQVPLDRFCALFGACVPVPQAILPGLSW</sequence>
<accession>A0A3M0BYM3</accession>
<dbReference type="InterPro" id="IPR006357">
    <property type="entry name" value="HAD-SF_hydro_IIA"/>
</dbReference>
<dbReference type="NCBIfam" id="TIGR01459">
    <property type="entry name" value="HAD-SF-IIA-hyp4"/>
    <property type="match status" value="1"/>
</dbReference>
<evidence type="ECO:0000256" key="1">
    <source>
        <dbReference type="SAM" id="MobiDB-lite"/>
    </source>
</evidence>
<keyword evidence="3" id="KW-1185">Reference proteome</keyword>
<dbReference type="GO" id="GO:0016791">
    <property type="term" value="F:phosphatase activity"/>
    <property type="evidence" value="ECO:0007669"/>
    <property type="project" value="TreeGrafter"/>
</dbReference>
<gene>
    <name evidence="2" type="ORF">BXY39_3011</name>
</gene>
<dbReference type="Proteomes" id="UP000271227">
    <property type="component" value="Unassembled WGS sequence"/>
</dbReference>
<organism evidence="2 3">
    <name type="scientific">Eilatimonas milleporae</name>
    <dbReference type="NCBI Taxonomy" id="911205"/>
    <lineage>
        <taxon>Bacteria</taxon>
        <taxon>Pseudomonadati</taxon>
        <taxon>Pseudomonadota</taxon>
        <taxon>Alphaproteobacteria</taxon>
        <taxon>Kordiimonadales</taxon>
        <taxon>Kordiimonadaceae</taxon>
        <taxon>Eilatimonas</taxon>
    </lineage>
</organism>
<dbReference type="EMBL" id="REFR01000014">
    <property type="protein sequence ID" value="RMB02661.1"/>
    <property type="molecule type" value="Genomic_DNA"/>
</dbReference>
<dbReference type="Gene3D" id="3.40.50.1000">
    <property type="entry name" value="HAD superfamily/HAD-like"/>
    <property type="match status" value="2"/>
</dbReference>
<evidence type="ECO:0000313" key="3">
    <source>
        <dbReference type="Proteomes" id="UP000271227"/>
    </source>
</evidence>
<dbReference type="PANTHER" id="PTHR19288:SF90">
    <property type="entry name" value="OS08G0542600 PROTEIN"/>
    <property type="match status" value="1"/>
</dbReference>
<dbReference type="GO" id="GO:0005737">
    <property type="term" value="C:cytoplasm"/>
    <property type="evidence" value="ECO:0007669"/>
    <property type="project" value="TreeGrafter"/>
</dbReference>
<evidence type="ECO:0000313" key="2">
    <source>
        <dbReference type="EMBL" id="RMB02661.1"/>
    </source>
</evidence>
<feature type="region of interest" description="Disordered" evidence="1">
    <location>
        <begin position="1"/>
        <end position="30"/>
    </location>
</feature>
<dbReference type="InterPro" id="IPR023214">
    <property type="entry name" value="HAD_sf"/>
</dbReference>
<proteinExistence type="predicted"/>
<comment type="caution">
    <text evidence="2">The sequence shown here is derived from an EMBL/GenBank/DDBJ whole genome shotgun (WGS) entry which is preliminary data.</text>
</comment>
<dbReference type="SUPFAM" id="SSF56784">
    <property type="entry name" value="HAD-like"/>
    <property type="match status" value="1"/>
</dbReference>
<dbReference type="InParanoid" id="A0A3M0BYM3"/>
<dbReference type="Pfam" id="PF13344">
    <property type="entry name" value="Hydrolase_6"/>
    <property type="match status" value="1"/>
</dbReference>
<protein>
    <submittedName>
        <fullName evidence="2">HAD superfamily hydrolase (TIGR01459 family)</fullName>
    </submittedName>
</protein>
<dbReference type="InterPro" id="IPR006356">
    <property type="entry name" value="HAD-SF_hydro_IIA_hyp3"/>
</dbReference>